<evidence type="ECO:0000313" key="5">
    <source>
        <dbReference type="Proteomes" id="UP000294737"/>
    </source>
</evidence>
<organism evidence="4 5">
    <name type="scientific">Herminiimonas fonticola</name>
    <dbReference type="NCBI Taxonomy" id="303380"/>
    <lineage>
        <taxon>Bacteria</taxon>
        <taxon>Pseudomonadati</taxon>
        <taxon>Pseudomonadota</taxon>
        <taxon>Betaproteobacteria</taxon>
        <taxon>Burkholderiales</taxon>
        <taxon>Oxalobacteraceae</taxon>
        <taxon>Herminiimonas</taxon>
    </lineage>
</organism>
<reference evidence="4 5" key="1">
    <citation type="submission" date="2019-03" db="EMBL/GenBank/DDBJ databases">
        <title>Genomic Encyclopedia of Type Strains, Phase IV (KMG-IV): sequencing the most valuable type-strain genomes for metagenomic binning, comparative biology and taxonomic classification.</title>
        <authorList>
            <person name="Goeker M."/>
        </authorList>
    </citation>
    <scope>NUCLEOTIDE SEQUENCE [LARGE SCALE GENOMIC DNA]</scope>
    <source>
        <strain evidence="4 5">DSM 18555</strain>
    </source>
</reference>
<evidence type="ECO:0000256" key="1">
    <source>
        <dbReference type="SAM" id="MobiDB-lite"/>
    </source>
</evidence>
<sequence length="295" mass="30785">MTRVEQKMNQPKKCTAIKSLLLLAALCAATVVQAAPAIGTVTHLSGPLLAKKANGSVRVLGMKSVVEPGDTLSTQGRAYAQIKFSDDSVLILQPDTVLTIDKFSYEAGKPAADSIAFTLIQGGVRSNTGLLGKRSKDSVQLVTPAANISMQAANVVVQYIKPNEEAVAAARQAYLLASTAALDLSMQATRSDMSMPSAIQPLMLAQLTLPSPTAARAPGLYVQVLDGLIHVTNPAGTSNFSAGQFGYTPNFKQPPVLLPANPGIPFTPPPAFSQSTGPASNTGPNKSNTVDCEVR</sequence>
<dbReference type="Pfam" id="PF04773">
    <property type="entry name" value="FecR"/>
    <property type="match status" value="1"/>
</dbReference>
<feature type="domain" description="FecR protein" evidence="3">
    <location>
        <begin position="70"/>
        <end position="157"/>
    </location>
</feature>
<dbReference type="Proteomes" id="UP000294737">
    <property type="component" value="Unassembled WGS sequence"/>
</dbReference>
<accession>A0A4V3BWB7</accession>
<evidence type="ECO:0000259" key="3">
    <source>
        <dbReference type="Pfam" id="PF04773"/>
    </source>
</evidence>
<feature type="region of interest" description="Disordered" evidence="1">
    <location>
        <begin position="260"/>
        <end position="295"/>
    </location>
</feature>
<dbReference type="EMBL" id="SNWF01000004">
    <property type="protein sequence ID" value="TDN93668.1"/>
    <property type="molecule type" value="Genomic_DNA"/>
</dbReference>
<dbReference type="InterPro" id="IPR006860">
    <property type="entry name" value="FecR"/>
</dbReference>
<comment type="caution">
    <text evidence="4">The sequence shown here is derived from an EMBL/GenBank/DDBJ whole genome shotgun (WGS) entry which is preliminary data.</text>
</comment>
<name>A0A4V3BWB7_9BURK</name>
<dbReference type="AlphaFoldDB" id="A0A4V3BWB7"/>
<feature type="compositionally biased region" description="Polar residues" evidence="1">
    <location>
        <begin position="272"/>
        <end position="295"/>
    </location>
</feature>
<gene>
    <name evidence="4" type="ORF">EV677_0198</name>
</gene>
<protein>
    <submittedName>
        <fullName evidence="4">FecR family protein</fullName>
    </submittedName>
</protein>
<proteinExistence type="predicted"/>
<evidence type="ECO:0000256" key="2">
    <source>
        <dbReference type="SAM" id="SignalP"/>
    </source>
</evidence>
<feature type="signal peptide" evidence="2">
    <location>
        <begin position="1"/>
        <end position="34"/>
    </location>
</feature>
<keyword evidence="2" id="KW-0732">Signal</keyword>
<feature type="chain" id="PRO_5020706124" evidence="2">
    <location>
        <begin position="35"/>
        <end position="295"/>
    </location>
</feature>
<evidence type="ECO:0000313" key="4">
    <source>
        <dbReference type="EMBL" id="TDN93668.1"/>
    </source>
</evidence>
<keyword evidence="5" id="KW-1185">Reference proteome</keyword>